<evidence type="ECO:0000313" key="2">
    <source>
        <dbReference type="EMBL" id="PKK73672.1"/>
    </source>
</evidence>
<reference evidence="2 3" key="1">
    <citation type="submission" date="2016-04" db="EMBL/GenBank/DDBJ databases">
        <title>Genome analyses suggest a sexual origin of heterokaryosis in a supposedly ancient asexual fungus.</title>
        <authorList>
            <person name="Ropars J."/>
            <person name="Sedzielewska K."/>
            <person name="Noel J."/>
            <person name="Charron P."/>
            <person name="Farinelli L."/>
            <person name="Marton T."/>
            <person name="Kruger M."/>
            <person name="Pelin A."/>
            <person name="Brachmann A."/>
            <person name="Corradi N."/>
        </authorList>
    </citation>
    <scope>NUCLEOTIDE SEQUENCE [LARGE SCALE GENOMIC DNA]</scope>
    <source>
        <strain evidence="2 3">C2</strain>
    </source>
</reference>
<organism evidence="2 3">
    <name type="scientific">Rhizophagus irregularis</name>
    <dbReference type="NCBI Taxonomy" id="588596"/>
    <lineage>
        <taxon>Eukaryota</taxon>
        <taxon>Fungi</taxon>
        <taxon>Fungi incertae sedis</taxon>
        <taxon>Mucoromycota</taxon>
        <taxon>Glomeromycotina</taxon>
        <taxon>Glomeromycetes</taxon>
        <taxon>Glomerales</taxon>
        <taxon>Glomeraceae</taxon>
        <taxon>Rhizophagus</taxon>
    </lineage>
</organism>
<dbReference type="AlphaFoldDB" id="A0A2N1NIC0"/>
<dbReference type="VEuPathDB" id="FungiDB:RhiirFUN_008748"/>
<gene>
    <name evidence="2" type="ORF">RhiirC2_329690</name>
</gene>
<reference evidence="2 3" key="2">
    <citation type="submission" date="2017-10" db="EMBL/GenBank/DDBJ databases">
        <title>Extensive intraspecific genome diversity in a model arbuscular mycorrhizal fungus.</title>
        <authorList>
            <person name="Chen E.C.H."/>
            <person name="Morin E."/>
            <person name="Baudet D."/>
            <person name="Noel J."/>
            <person name="Ndikumana S."/>
            <person name="Charron P."/>
            <person name="St-Onge C."/>
            <person name="Giorgi J."/>
            <person name="Grigoriev I.V."/>
            <person name="Roux C."/>
            <person name="Martin F.M."/>
            <person name="Corradi N."/>
        </authorList>
    </citation>
    <scope>NUCLEOTIDE SEQUENCE [LARGE SCALE GENOMIC DNA]</scope>
    <source>
        <strain evidence="2 3">C2</strain>
    </source>
</reference>
<dbReference type="VEuPathDB" id="FungiDB:FUN_008384"/>
<dbReference type="VEuPathDB" id="FungiDB:RhiirA1_451495"/>
<evidence type="ECO:0000313" key="3">
    <source>
        <dbReference type="Proteomes" id="UP000233469"/>
    </source>
</evidence>
<feature type="compositionally biased region" description="Polar residues" evidence="1">
    <location>
        <begin position="86"/>
        <end position="104"/>
    </location>
</feature>
<evidence type="ECO:0000256" key="1">
    <source>
        <dbReference type="SAM" id="MobiDB-lite"/>
    </source>
</evidence>
<comment type="caution">
    <text evidence="2">The sequence shown here is derived from an EMBL/GenBank/DDBJ whole genome shotgun (WGS) entry which is preliminary data.</text>
</comment>
<dbReference type="Proteomes" id="UP000233469">
    <property type="component" value="Unassembled WGS sequence"/>
</dbReference>
<protein>
    <submittedName>
        <fullName evidence="2">Uncharacterized protein</fullName>
    </submittedName>
</protein>
<accession>A0A2N1NIC0</accession>
<feature type="compositionally biased region" description="Low complexity" evidence="1">
    <location>
        <begin position="51"/>
        <end position="64"/>
    </location>
</feature>
<name>A0A2N1NIC0_9GLOM</name>
<dbReference type="EMBL" id="LLXL01000354">
    <property type="protein sequence ID" value="PKK73672.1"/>
    <property type="molecule type" value="Genomic_DNA"/>
</dbReference>
<proteinExistence type="predicted"/>
<feature type="region of interest" description="Disordered" evidence="1">
    <location>
        <begin position="1"/>
        <end position="152"/>
    </location>
</feature>
<sequence>MYSTMSEVWGKDHWLPNEQETTPITIKTKKVSPRPSTPHGNRKNFIERNKQSVQSVQAVLASSPPKSPKKLKDDSQSISPPPSLKQKPSTAQLRPVTPNANGQSAARPKADKKKSDGAVSTKSRRPTSPTTTTQSAHVRSHAASPERPLKLH</sequence>